<evidence type="ECO:0000256" key="7">
    <source>
        <dbReference type="ARBA" id="ARBA00022781"/>
    </source>
</evidence>
<evidence type="ECO:0000256" key="15">
    <source>
        <dbReference type="HAMAP-Rule" id="MF_01398"/>
    </source>
</evidence>
<keyword evidence="17" id="KW-0175">Coiled coil</keyword>
<dbReference type="GO" id="GO:0046961">
    <property type="term" value="F:proton-transporting ATPase activity, rotational mechanism"/>
    <property type="evidence" value="ECO:0007669"/>
    <property type="project" value="TreeGrafter"/>
</dbReference>
<keyword evidence="5 15" id="KW-0138">CF(0)</keyword>
<dbReference type="RefSeq" id="WP_188609151.1">
    <property type="nucleotide sequence ID" value="NZ_BMGG01000003.1"/>
</dbReference>
<keyword evidence="3 15" id="KW-0813">Transport</keyword>
<keyword evidence="10 15" id="KW-0472">Membrane</keyword>
<evidence type="ECO:0000256" key="8">
    <source>
        <dbReference type="ARBA" id="ARBA00022989"/>
    </source>
</evidence>
<evidence type="ECO:0000256" key="17">
    <source>
        <dbReference type="SAM" id="Coils"/>
    </source>
</evidence>
<evidence type="ECO:0000313" key="19">
    <source>
        <dbReference type="Proteomes" id="UP000637002"/>
    </source>
</evidence>
<evidence type="ECO:0000256" key="6">
    <source>
        <dbReference type="ARBA" id="ARBA00022692"/>
    </source>
</evidence>
<keyword evidence="9 15" id="KW-0406">Ion transport</keyword>
<evidence type="ECO:0000256" key="10">
    <source>
        <dbReference type="ARBA" id="ARBA00023136"/>
    </source>
</evidence>
<dbReference type="CDD" id="cd06503">
    <property type="entry name" value="ATP-synt_Fo_b"/>
    <property type="match status" value="1"/>
</dbReference>
<comment type="subcellular location">
    <subcellularLocation>
        <location evidence="1">Cell inner membrane</location>
        <topology evidence="1">Single-pass membrane protein</topology>
    </subcellularLocation>
    <subcellularLocation>
        <location evidence="15">Cell membrane</location>
        <topology evidence="15">Single-pass membrane protein</topology>
    </subcellularLocation>
</comment>
<dbReference type="InterPro" id="IPR002146">
    <property type="entry name" value="ATP_synth_b/b'su_bac/chlpt"/>
</dbReference>
<keyword evidence="7 15" id="KW-0375">Hydrogen ion transport</keyword>
<dbReference type="GO" id="GO:0045259">
    <property type="term" value="C:proton-transporting ATP synthase complex"/>
    <property type="evidence" value="ECO:0007669"/>
    <property type="project" value="UniProtKB-KW"/>
</dbReference>
<dbReference type="GO" id="GO:0005886">
    <property type="term" value="C:plasma membrane"/>
    <property type="evidence" value="ECO:0007669"/>
    <property type="project" value="UniProtKB-SubCell"/>
</dbReference>
<keyword evidence="8 15" id="KW-1133">Transmembrane helix</keyword>
<organism evidence="18 19">
    <name type="scientific">Chelatococcus reniformis</name>
    <dbReference type="NCBI Taxonomy" id="1494448"/>
    <lineage>
        <taxon>Bacteria</taxon>
        <taxon>Pseudomonadati</taxon>
        <taxon>Pseudomonadota</taxon>
        <taxon>Alphaproteobacteria</taxon>
        <taxon>Hyphomicrobiales</taxon>
        <taxon>Chelatococcaceae</taxon>
        <taxon>Chelatococcus</taxon>
    </lineage>
</organism>
<sequence length="180" mass="19120">MAQPTQTGTEQASHAAHSAAFPPFDGTTFGSQLIWIALTFGVLYLLMSRVALPRIEGVLKNRHSKIAGDLAEAQRLRTESEEAMQAYEKALHDARTNAQAIGQKTREDSAAEFDTRRKALEADLNAKIASAEETIRTSTAAAMTSVRGIAADAATAIVERLTGTTPAPSEVIAALDRAAA</sequence>
<comment type="subunit">
    <text evidence="14 15">F-type ATPases have 2 components, F(1) - the catalytic core - and F(0) - the membrane proton channel. F(1) has five subunits: alpha(3), beta(3), gamma(1), delta(1), epsilon(1). F(0) has three main subunits: a(1), b(2) and c(10-14). The alpha and beta chains form an alternating ring which encloses part of the gamma chain. F(1) is attached to F(0) by a central stalk formed by the gamma and epsilon chains, while a peripheral stalk is formed by the delta and b chains.</text>
</comment>
<keyword evidence="19" id="KW-1185">Reference proteome</keyword>
<dbReference type="AlphaFoldDB" id="A0A916XBZ7"/>
<dbReference type="Gene3D" id="6.10.250.1580">
    <property type="match status" value="1"/>
</dbReference>
<keyword evidence="6 15" id="KW-0812">Transmembrane</keyword>
<proteinExistence type="inferred from homology"/>
<reference evidence="18" key="2">
    <citation type="submission" date="2020-09" db="EMBL/GenBank/DDBJ databases">
        <authorList>
            <person name="Sun Q."/>
            <person name="Zhou Y."/>
        </authorList>
    </citation>
    <scope>NUCLEOTIDE SEQUENCE</scope>
    <source>
        <strain evidence="18">CGMCC 1.12919</strain>
    </source>
</reference>
<protein>
    <recommendedName>
        <fullName evidence="15">ATP synthase subunit b</fullName>
    </recommendedName>
    <alternativeName>
        <fullName evidence="15">ATP synthase F(0) sector subunit b</fullName>
    </alternativeName>
    <alternativeName>
        <fullName evidence="15">ATPase subunit I</fullName>
    </alternativeName>
    <alternativeName>
        <fullName evidence="15">F-type ATPase subunit b</fullName>
        <shortName evidence="15">F-ATPase subunit b</shortName>
    </alternativeName>
</protein>
<accession>A0A916XBZ7</accession>
<evidence type="ECO:0000256" key="13">
    <source>
        <dbReference type="ARBA" id="ARBA00025614"/>
    </source>
</evidence>
<evidence type="ECO:0000256" key="12">
    <source>
        <dbReference type="ARBA" id="ARBA00025198"/>
    </source>
</evidence>
<reference evidence="18" key="1">
    <citation type="journal article" date="2014" name="Int. J. Syst. Evol. Microbiol.">
        <title>Complete genome sequence of Corynebacterium casei LMG S-19264T (=DSM 44701T), isolated from a smear-ripened cheese.</title>
        <authorList>
            <consortium name="US DOE Joint Genome Institute (JGI-PGF)"/>
            <person name="Walter F."/>
            <person name="Albersmeier A."/>
            <person name="Kalinowski J."/>
            <person name="Ruckert C."/>
        </authorList>
    </citation>
    <scope>NUCLEOTIDE SEQUENCE</scope>
    <source>
        <strain evidence="18">CGMCC 1.12919</strain>
    </source>
</reference>
<comment type="similarity">
    <text evidence="2 15 16">Belongs to the ATPase B chain family.</text>
</comment>
<dbReference type="EMBL" id="BMGG01000003">
    <property type="protein sequence ID" value="GGC62745.1"/>
    <property type="molecule type" value="Genomic_DNA"/>
</dbReference>
<evidence type="ECO:0000256" key="2">
    <source>
        <dbReference type="ARBA" id="ARBA00005513"/>
    </source>
</evidence>
<evidence type="ECO:0000256" key="3">
    <source>
        <dbReference type="ARBA" id="ARBA00022448"/>
    </source>
</evidence>
<gene>
    <name evidence="18" type="primary">atpF2</name>
    <name evidence="15" type="synonym">atpF</name>
    <name evidence="18" type="ORF">GCM10010994_21690</name>
</gene>
<dbReference type="Pfam" id="PF00430">
    <property type="entry name" value="ATP-synt_B"/>
    <property type="match status" value="1"/>
</dbReference>
<evidence type="ECO:0000256" key="9">
    <source>
        <dbReference type="ARBA" id="ARBA00023065"/>
    </source>
</evidence>
<dbReference type="PANTHER" id="PTHR33445">
    <property type="entry name" value="ATP SYNTHASE SUBUNIT B', CHLOROPLASTIC"/>
    <property type="match status" value="1"/>
</dbReference>
<evidence type="ECO:0000256" key="5">
    <source>
        <dbReference type="ARBA" id="ARBA00022547"/>
    </source>
</evidence>
<dbReference type="GO" id="GO:0046933">
    <property type="term" value="F:proton-transporting ATP synthase activity, rotational mechanism"/>
    <property type="evidence" value="ECO:0007669"/>
    <property type="project" value="UniProtKB-UniRule"/>
</dbReference>
<dbReference type="InterPro" id="IPR050059">
    <property type="entry name" value="ATP_synthase_B_chain"/>
</dbReference>
<comment type="function">
    <text evidence="13">Component of the F(0) channel, it forms part of the peripheral stalk, linking F(1) to F(0). The b'-subunit is a diverged and duplicated form of b found in plants and photosynthetic bacteria.</text>
</comment>
<evidence type="ECO:0000256" key="4">
    <source>
        <dbReference type="ARBA" id="ARBA00022475"/>
    </source>
</evidence>
<evidence type="ECO:0000313" key="18">
    <source>
        <dbReference type="EMBL" id="GGC62745.1"/>
    </source>
</evidence>
<feature type="coiled-coil region" evidence="17">
    <location>
        <begin position="70"/>
        <end position="97"/>
    </location>
</feature>
<dbReference type="HAMAP" id="MF_01398">
    <property type="entry name" value="ATP_synth_b_bprime"/>
    <property type="match status" value="1"/>
</dbReference>
<comment type="caution">
    <text evidence="18">The sequence shown here is derived from an EMBL/GenBank/DDBJ whole genome shotgun (WGS) entry which is preliminary data.</text>
</comment>
<keyword evidence="11 15" id="KW-0066">ATP synthesis</keyword>
<name>A0A916XBZ7_9HYPH</name>
<keyword evidence="4 15" id="KW-1003">Cell membrane</keyword>
<comment type="function">
    <text evidence="12 15">F(1)F(0) ATP synthase produces ATP from ADP in the presence of a proton or sodium gradient. F-type ATPases consist of two structural domains, F(1) containing the extramembraneous catalytic core and F(0) containing the membrane proton channel, linked together by a central stalk and a peripheral stalk. During catalysis, ATP synthesis in the catalytic domain of F(1) is coupled via a rotary mechanism of the central stalk subunits to proton translocation.</text>
</comment>
<evidence type="ECO:0000256" key="16">
    <source>
        <dbReference type="RuleBase" id="RU003848"/>
    </source>
</evidence>
<dbReference type="PANTHER" id="PTHR33445:SF1">
    <property type="entry name" value="ATP SYNTHASE SUBUNIT B"/>
    <property type="match status" value="1"/>
</dbReference>
<evidence type="ECO:0000256" key="14">
    <source>
        <dbReference type="ARBA" id="ARBA00025830"/>
    </source>
</evidence>
<evidence type="ECO:0000256" key="1">
    <source>
        <dbReference type="ARBA" id="ARBA00004377"/>
    </source>
</evidence>
<evidence type="ECO:0000256" key="11">
    <source>
        <dbReference type="ARBA" id="ARBA00023310"/>
    </source>
</evidence>
<feature type="transmembrane region" description="Helical" evidence="15">
    <location>
        <begin position="33"/>
        <end position="52"/>
    </location>
</feature>
<dbReference type="Proteomes" id="UP000637002">
    <property type="component" value="Unassembled WGS sequence"/>
</dbReference>